<dbReference type="Gene3D" id="2.40.128.20">
    <property type="match status" value="1"/>
</dbReference>
<dbReference type="PROSITE" id="PS51257">
    <property type="entry name" value="PROKAR_LIPOPROTEIN"/>
    <property type="match status" value="1"/>
</dbReference>
<comment type="caution">
    <text evidence="2">The sequence shown here is derived from an EMBL/GenBank/DDBJ whole genome shotgun (WGS) entry which is preliminary data.</text>
</comment>
<keyword evidence="3" id="KW-1185">Reference proteome</keyword>
<proteinExistence type="inferred from homology"/>
<dbReference type="SUPFAM" id="SSF50814">
    <property type="entry name" value="Lipocalins"/>
    <property type="match status" value="1"/>
</dbReference>
<dbReference type="PIRSF" id="PIRSF036893">
    <property type="entry name" value="Lipocalin_ApoD"/>
    <property type="match status" value="1"/>
</dbReference>
<name>A0ABR2WL24_9FUNG</name>
<accession>A0ABR2WL24</accession>
<dbReference type="EMBL" id="JASJQH010001036">
    <property type="protein sequence ID" value="KAK9762238.1"/>
    <property type="molecule type" value="Genomic_DNA"/>
</dbReference>
<evidence type="ECO:0000313" key="2">
    <source>
        <dbReference type="EMBL" id="KAK9762238.1"/>
    </source>
</evidence>
<reference evidence="2 3" key="1">
    <citation type="submission" date="2023-04" db="EMBL/GenBank/DDBJ databases">
        <title>Genome of Basidiobolus ranarum AG-B5.</title>
        <authorList>
            <person name="Stajich J.E."/>
            <person name="Carter-House D."/>
            <person name="Gryganskyi A."/>
        </authorList>
    </citation>
    <scope>NUCLEOTIDE SEQUENCE [LARGE SCALE GENOMIC DNA]</scope>
    <source>
        <strain evidence="2 3">AG-B5</strain>
    </source>
</reference>
<comment type="similarity">
    <text evidence="1">Belongs to the calycin superfamily. Lipocalin family.</text>
</comment>
<sequence>MKSTIQYLLIQTLAAYSALACAPPTACPPEGFNSLTTFNLTEYTSAPWYVQQQKTLSYQPLSDLYCVQAVYKVLNDSEVEVNNYSNTNGTNASPSHTTQLRAFIPDSQVKSKLKVGPKGAPIEAYSDYWVLAAGPREDHYEWALISGGVPKKRADNGFCDNEDTYNNAGLWIFYRKPVASPKVIHKVRKIAQEKGWDLRKLKPVIQKGCKYLSDGIIEPPNRSNP</sequence>
<protein>
    <submittedName>
        <fullName evidence="2">Uncharacterized protein</fullName>
    </submittedName>
</protein>
<dbReference type="InterPro" id="IPR022271">
    <property type="entry name" value="Lipocalin_ApoD"/>
</dbReference>
<organism evidence="2 3">
    <name type="scientific">Basidiobolus ranarum</name>
    <dbReference type="NCBI Taxonomy" id="34480"/>
    <lineage>
        <taxon>Eukaryota</taxon>
        <taxon>Fungi</taxon>
        <taxon>Fungi incertae sedis</taxon>
        <taxon>Zoopagomycota</taxon>
        <taxon>Entomophthoromycotina</taxon>
        <taxon>Basidiobolomycetes</taxon>
        <taxon>Basidiobolales</taxon>
        <taxon>Basidiobolaceae</taxon>
        <taxon>Basidiobolus</taxon>
    </lineage>
</organism>
<evidence type="ECO:0000256" key="1">
    <source>
        <dbReference type="PIRNR" id="PIRNR036893"/>
    </source>
</evidence>
<evidence type="ECO:0000313" key="3">
    <source>
        <dbReference type="Proteomes" id="UP001479436"/>
    </source>
</evidence>
<feature type="signal peptide" evidence="1">
    <location>
        <begin position="1"/>
        <end position="20"/>
    </location>
</feature>
<dbReference type="PANTHER" id="PTHR10612">
    <property type="entry name" value="APOLIPOPROTEIN D"/>
    <property type="match status" value="1"/>
</dbReference>
<dbReference type="Proteomes" id="UP001479436">
    <property type="component" value="Unassembled WGS sequence"/>
</dbReference>
<dbReference type="InterPro" id="IPR012674">
    <property type="entry name" value="Calycin"/>
</dbReference>
<feature type="chain" id="PRO_5045017623" evidence="1">
    <location>
        <begin position="21"/>
        <end position="225"/>
    </location>
</feature>
<dbReference type="PANTHER" id="PTHR10612:SF34">
    <property type="entry name" value="APOLIPOPROTEIN D"/>
    <property type="match status" value="1"/>
</dbReference>
<gene>
    <name evidence="2" type="ORF">K7432_012222</name>
</gene>
<keyword evidence="1" id="KW-0732">Signal</keyword>